<dbReference type="Proteomes" id="UP001623592">
    <property type="component" value="Unassembled WGS sequence"/>
</dbReference>
<feature type="repeat" description="TPR" evidence="1">
    <location>
        <begin position="246"/>
        <end position="279"/>
    </location>
</feature>
<evidence type="ECO:0000256" key="1">
    <source>
        <dbReference type="PROSITE-ProRule" id="PRU00339"/>
    </source>
</evidence>
<dbReference type="Gene3D" id="1.25.40.10">
    <property type="entry name" value="Tetratricopeptide repeat domain"/>
    <property type="match status" value="2"/>
</dbReference>
<keyword evidence="4" id="KW-1185">Reference proteome</keyword>
<evidence type="ECO:0000259" key="2">
    <source>
        <dbReference type="PROSITE" id="PS50943"/>
    </source>
</evidence>
<dbReference type="InterPro" id="IPR019734">
    <property type="entry name" value="TPR_rpt"/>
</dbReference>
<keyword evidence="1" id="KW-0802">TPR repeat</keyword>
<dbReference type="PROSITE" id="PS50943">
    <property type="entry name" value="HTH_CROC1"/>
    <property type="match status" value="1"/>
</dbReference>
<proteinExistence type="predicted"/>
<feature type="domain" description="HTH cro/C1-type" evidence="2">
    <location>
        <begin position="13"/>
        <end position="67"/>
    </location>
</feature>
<dbReference type="Gene3D" id="1.10.260.40">
    <property type="entry name" value="lambda repressor-like DNA-binding domains"/>
    <property type="match status" value="1"/>
</dbReference>
<dbReference type="SMART" id="SM00028">
    <property type="entry name" value="TPR"/>
    <property type="match status" value="4"/>
</dbReference>
<dbReference type="Pfam" id="PF13181">
    <property type="entry name" value="TPR_8"/>
    <property type="match status" value="2"/>
</dbReference>
<dbReference type="EMBL" id="JBJIAA010000014">
    <property type="protein sequence ID" value="MFL0252100.1"/>
    <property type="molecule type" value="Genomic_DNA"/>
</dbReference>
<sequence length="436" mass="51380">MDCVEILSPGDKIKLLRRKYKLKQEEISGGKITRNLISEIETNKASLTRNTAEIIFDNLNILSKKYKFDITETVDYLMEDELYQANKILNSYINELKSVFPYKDRSFSKKLKIVESFLIKWDIKDKKIQIYELAGDYFSSINDYYKGALYYEKAFNLMDKLICTEELLGLLKKLSKVYAYTNKHNESIECAEFALDHFPNMPNYYKALFLYNSSISFKKLKQYNKAIKNLEASENYIDKSNLDKLIEIWNNKGTCFLDLKEYKRALEIFLKIFKLVEEKTNMDEFMMTITNLIECYIGLNDSENTNKYLRITLDNLQDYLNSNSEYCPEVCCELGDIFKNLNDLKNAEIYYSKALKFSKEEKLFIEAKRAICNLIDICTALDNVEKIDELEIETFILSNFETYLNNNIMYKLINFYSTHNMNAKINRLCKLATNYN</sequence>
<evidence type="ECO:0000313" key="4">
    <source>
        <dbReference type="Proteomes" id="UP001623592"/>
    </source>
</evidence>
<dbReference type="InterPro" id="IPR001387">
    <property type="entry name" value="Cro/C1-type_HTH"/>
</dbReference>
<dbReference type="InterPro" id="IPR011990">
    <property type="entry name" value="TPR-like_helical_dom_sf"/>
</dbReference>
<accession>A0ABW8TI07</accession>
<evidence type="ECO:0000313" key="3">
    <source>
        <dbReference type="EMBL" id="MFL0252100.1"/>
    </source>
</evidence>
<dbReference type="SUPFAM" id="SSF47413">
    <property type="entry name" value="lambda repressor-like DNA-binding domains"/>
    <property type="match status" value="1"/>
</dbReference>
<name>A0ABW8TI07_9CLOT</name>
<dbReference type="RefSeq" id="WP_406788751.1">
    <property type="nucleotide sequence ID" value="NZ_JBJIAA010000014.1"/>
</dbReference>
<comment type="caution">
    <text evidence="3">The sequence shown here is derived from an EMBL/GenBank/DDBJ whole genome shotgun (WGS) entry which is preliminary data.</text>
</comment>
<dbReference type="SUPFAM" id="SSF48452">
    <property type="entry name" value="TPR-like"/>
    <property type="match status" value="1"/>
</dbReference>
<protein>
    <submittedName>
        <fullName evidence="3">XRE family transcriptional regulator</fullName>
    </submittedName>
</protein>
<dbReference type="PROSITE" id="PS50005">
    <property type="entry name" value="TPR"/>
    <property type="match status" value="1"/>
</dbReference>
<gene>
    <name evidence="3" type="ORF">ACJDT4_16895</name>
</gene>
<reference evidence="3 4" key="1">
    <citation type="submission" date="2024-11" db="EMBL/GenBank/DDBJ databases">
        <authorList>
            <person name="Heng Y.C."/>
            <person name="Lim A.C.H."/>
            <person name="Lee J.K.Y."/>
            <person name="Kittelmann S."/>
        </authorList>
    </citation>
    <scope>NUCLEOTIDE SEQUENCE [LARGE SCALE GENOMIC DNA]</scope>
    <source>
        <strain evidence="3 4">WILCCON 0114</strain>
    </source>
</reference>
<dbReference type="InterPro" id="IPR010982">
    <property type="entry name" value="Lambda_DNA-bd_dom_sf"/>
</dbReference>
<organism evidence="3 4">
    <name type="scientific">Clostridium neuense</name>
    <dbReference type="NCBI Taxonomy" id="1728934"/>
    <lineage>
        <taxon>Bacteria</taxon>
        <taxon>Bacillati</taxon>
        <taxon>Bacillota</taxon>
        <taxon>Clostridia</taxon>
        <taxon>Eubacteriales</taxon>
        <taxon>Clostridiaceae</taxon>
        <taxon>Clostridium</taxon>
    </lineage>
</organism>
<dbReference type="CDD" id="cd00093">
    <property type="entry name" value="HTH_XRE"/>
    <property type="match status" value="1"/>
</dbReference>